<dbReference type="EMBL" id="JBDKXB010000037">
    <property type="protein sequence ID" value="MEY6434026.1"/>
    <property type="molecule type" value="Genomic_DNA"/>
</dbReference>
<dbReference type="Gene3D" id="3.90.1570.10">
    <property type="entry name" value="tt1808, chain A"/>
    <property type="match status" value="1"/>
</dbReference>
<accession>A0ABV4BHL9</accession>
<dbReference type="SUPFAM" id="SSF52980">
    <property type="entry name" value="Restriction endonuclease-like"/>
    <property type="match status" value="1"/>
</dbReference>
<feature type="domain" description="Putative restriction endonuclease" evidence="1">
    <location>
        <begin position="17"/>
        <end position="185"/>
    </location>
</feature>
<dbReference type="Pfam" id="PF05685">
    <property type="entry name" value="Uma2"/>
    <property type="match status" value="1"/>
</dbReference>
<dbReference type="PANTHER" id="PTHR35400">
    <property type="entry name" value="SLR1083 PROTEIN"/>
    <property type="match status" value="1"/>
</dbReference>
<dbReference type="Proteomes" id="UP001564408">
    <property type="component" value="Unassembled WGS sequence"/>
</dbReference>
<keyword evidence="2" id="KW-0378">Hydrolase</keyword>
<evidence type="ECO:0000313" key="2">
    <source>
        <dbReference type="EMBL" id="MEY6434026.1"/>
    </source>
</evidence>
<reference evidence="2 3" key="1">
    <citation type="submission" date="2024-05" db="EMBL/GenBank/DDBJ databases">
        <title>Genome Sequence and Characterization of the New Strain Purple Sulfur Bacterium of Genus Thioalkalicoccus.</title>
        <authorList>
            <person name="Bryantseva I.A."/>
            <person name="Kyndt J.A."/>
            <person name="Imhoff J.F."/>
        </authorList>
    </citation>
    <scope>NUCLEOTIDE SEQUENCE [LARGE SCALE GENOMIC DNA]</scope>
    <source>
        <strain evidence="2 3">Um2</strain>
    </source>
</reference>
<evidence type="ECO:0000313" key="3">
    <source>
        <dbReference type="Proteomes" id="UP001564408"/>
    </source>
</evidence>
<organism evidence="2 3">
    <name type="scientific">Thioalkalicoccus limnaeus</name>
    <dbReference type="NCBI Taxonomy" id="120681"/>
    <lineage>
        <taxon>Bacteria</taxon>
        <taxon>Pseudomonadati</taxon>
        <taxon>Pseudomonadota</taxon>
        <taxon>Gammaproteobacteria</taxon>
        <taxon>Chromatiales</taxon>
        <taxon>Chromatiaceae</taxon>
        <taxon>Thioalkalicoccus</taxon>
    </lineage>
</organism>
<keyword evidence="3" id="KW-1185">Reference proteome</keyword>
<comment type="caution">
    <text evidence="2">The sequence shown here is derived from an EMBL/GenBank/DDBJ whole genome shotgun (WGS) entry which is preliminary data.</text>
</comment>
<dbReference type="PANTHER" id="PTHR35400:SF1">
    <property type="entry name" value="SLR1083 PROTEIN"/>
    <property type="match status" value="1"/>
</dbReference>
<dbReference type="GO" id="GO:0004519">
    <property type="term" value="F:endonuclease activity"/>
    <property type="evidence" value="ECO:0007669"/>
    <property type="project" value="UniProtKB-KW"/>
</dbReference>
<keyword evidence="2" id="KW-0255">Endonuclease</keyword>
<name>A0ABV4BHL9_9GAMM</name>
<proteinExistence type="predicted"/>
<evidence type="ECO:0000259" key="1">
    <source>
        <dbReference type="Pfam" id="PF05685"/>
    </source>
</evidence>
<dbReference type="InterPro" id="IPR008538">
    <property type="entry name" value="Uma2"/>
</dbReference>
<protein>
    <submittedName>
        <fullName evidence="2">Uma2 family endonuclease</fullName>
    </submittedName>
</protein>
<sequence length="189" mass="21210">MTAITEEQIRRRRFNLADYHRMGEAGILGDDDRVELIDGEIIEMTPIGSQHGGRVKRLVYLLTQAVAQHAIVAAQDPVILDDCSEPKPDLALLRPRVDFYTASHPRPADVLLLIEVADTSFQKDRQIKVPLYARHGIPETWIIDTEHQRVLRFAEPKDGAYQTEEEVDLSQPAPLPGLPGRTVDLAGLF</sequence>
<gene>
    <name evidence="2" type="ORF">ABC977_16600</name>
</gene>
<dbReference type="RefSeq" id="WP_369668410.1">
    <property type="nucleotide sequence ID" value="NZ_JBDKXB010000037.1"/>
</dbReference>
<dbReference type="InterPro" id="IPR012296">
    <property type="entry name" value="Nuclease_put_TT1808"/>
</dbReference>
<dbReference type="InterPro" id="IPR011335">
    <property type="entry name" value="Restrct_endonuc-II-like"/>
</dbReference>
<dbReference type="CDD" id="cd06260">
    <property type="entry name" value="DUF820-like"/>
    <property type="match status" value="1"/>
</dbReference>
<keyword evidence="2" id="KW-0540">Nuclease</keyword>